<dbReference type="Pfam" id="PF01547">
    <property type="entry name" value="SBP_bac_1"/>
    <property type="match status" value="1"/>
</dbReference>
<keyword evidence="7" id="KW-1185">Reference proteome</keyword>
<keyword evidence="5" id="KW-0449">Lipoprotein</keyword>
<evidence type="ECO:0000256" key="4">
    <source>
        <dbReference type="ARBA" id="ARBA00023139"/>
    </source>
</evidence>
<dbReference type="PANTHER" id="PTHR43649">
    <property type="entry name" value="ARABINOSE-BINDING PROTEIN-RELATED"/>
    <property type="match status" value="1"/>
</dbReference>
<dbReference type="InterPro" id="IPR050490">
    <property type="entry name" value="Bact_solute-bd_prot1"/>
</dbReference>
<evidence type="ECO:0000313" key="6">
    <source>
        <dbReference type="EMBL" id="MCR8630030.1"/>
    </source>
</evidence>
<comment type="caution">
    <text evidence="6">The sequence shown here is derived from an EMBL/GenBank/DDBJ whole genome shotgun (WGS) entry which is preliminary data.</text>
</comment>
<dbReference type="Proteomes" id="UP001300012">
    <property type="component" value="Unassembled WGS sequence"/>
</dbReference>
<dbReference type="PROSITE" id="PS51257">
    <property type="entry name" value="PROKAR_LIPOPROTEIN"/>
    <property type="match status" value="1"/>
</dbReference>
<protein>
    <submittedName>
        <fullName evidence="6">Extracellular solute-binding protein</fullName>
    </submittedName>
</protein>
<keyword evidence="4" id="KW-0564">Palmitate</keyword>
<dbReference type="SUPFAM" id="SSF53850">
    <property type="entry name" value="Periplasmic binding protein-like II"/>
    <property type="match status" value="1"/>
</dbReference>
<keyword evidence="2" id="KW-0732">Signal</keyword>
<dbReference type="PANTHER" id="PTHR43649:SF33">
    <property type="entry name" value="POLYGALACTURONAN_RHAMNOGALACTURONAN-BINDING PROTEIN YTCQ"/>
    <property type="match status" value="1"/>
</dbReference>
<keyword evidence="3" id="KW-0472">Membrane</keyword>
<dbReference type="RefSeq" id="WP_258211635.1">
    <property type="nucleotide sequence ID" value="NZ_JANQBD010000001.1"/>
</dbReference>
<dbReference type="Gene3D" id="3.40.190.10">
    <property type="entry name" value="Periplasmic binding protein-like II"/>
    <property type="match status" value="2"/>
</dbReference>
<organism evidence="6 7">
    <name type="scientific">Paenibacillus radicis</name>
    <name type="common">ex Xue et al. 2023</name>
    <dbReference type="NCBI Taxonomy" id="2972489"/>
    <lineage>
        <taxon>Bacteria</taxon>
        <taxon>Bacillati</taxon>
        <taxon>Bacillota</taxon>
        <taxon>Bacilli</taxon>
        <taxon>Bacillales</taxon>
        <taxon>Paenibacillaceae</taxon>
        <taxon>Paenibacillus</taxon>
    </lineage>
</organism>
<keyword evidence="1" id="KW-1003">Cell membrane</keyword>
<name>A0ABT1YDI9_9BACL</name>
<proteinExistence type="predicted"/>
<evidence type="ECO:0000256" key="3">
    <source>
        <dbReference type="ARBA" id="ARBA00023136"/>
    </source>
</evidence>
<reference evidence="6 7" key="1">
    <citation type="submission" date="2022-08" db="EMBL/GenBank/DDBJ databases">
        <title>Paenibacillus endoradicis sp. nov., Paenibacillus radicibacter sp. nov and Paenibacillus pararadicis sp. nov., three cold-adapted plant growth-promoting bacteria isolated from root of Larix gmelinii in Great Khingan.</title>
        <authorList>
            <person name="Xue H."/>
        </authorList>
    </citation>
    <scope>NUCLEOTIDE SEQUENCE [LARGE SCALE GENOMIC DNA]</scope>
    <source>
        <strain evidence="6 7">N5-1-1-5</strain>
    </source>
</reference>
<accession>A0ABT1YDI9</accession>
<evidence type="ECO:0000256" key="1">
    <source>
        <dbReference type="ARBA" id="ARBA00022475"/>
    </source>
</evidence>
<sequence length="528" mass="59791">MSIHLEKTICVISVFALAVFAGCSTGKPAANEEAATANSGKLLPNPLTVKIMQSEHPSQPLLTNTPIIREVFNKTNVQVVLQPVPASSYEDKKNVLIATNDIPDVIRVSKKDLHEFGRTGMFLNISDYLQYAPNFKALIDTRPEFQKNLVDGKIYGFPVLENWRMSVAFQPLIRKDALEMLNLQAPKTFDELYEVLKKFKAAYPDKIPMTTRNGTLYMLGQLTYPMGTGGYTKAGSKSGVYFEPSDKQYVYGPASAEFKKLLEYMNKLYMEKLLDPDYATNTQQMFIEKLSSGRAFFYYDNSTFSEDINNALKNKEPNAQMILLDPLQNSKGQARSYRGAKDWLDFNFAVSSRVKDPVGIVKFYDWMYSKEGVLSTNFGALNETYEIVNGEPKYKSSLLDKHKDKPNYVFSLRSEIGSGLNAISVNIDESLYKVTNSKLVLDMAERIDKNTGTSVDFMLEDPPFTKAEITSLSKLEVQLNTMVEQEMDKFIMGVRPLSEYDNFREELIKKGAKDIEKIYNDAYAKLKK</sequence>
<gene>
    <name evidence="6" type="ORF">NV381_02330</name>
</gene>
<evidence type="ECO:0000313" key="7">
    <source>
        <dbReference type="Proteomes" id="UP001300012"/>
    </source>
</evidence>
<dbReference type="EMBL" id="JANQBD010000001">
    <property type="protein sequence ID" value="MCR8630030.1"/>
    <property type="molecule type" value="Genomic_DNA"/>
</dbReference>
<evidence type="ECO:0000256" key="5">
    <source>
        <dbReference type="ARBA" id="ARBA00023288"/>
    </source>
</evidence>
<evidence type="ECO:0000256" key="2">
    <source>
        <dbReference type="ARBA" id="ARBA00022729"/>
    </source>
</evidence>
<dbReference type="InterPro" id="IPR006059">
    <property type="entry name" value="SBP"/>
</dbReference>